<gene>
    <name evidence="2" type="ORF">KW868_21900</name>
</gene>
<accession>A0A8X8GGB3</accession>
<organism evidence="2 3">
    <name type="scientific">Acinetobacter guillouiae</name>
    <name type="common">Acinetobacter genomosp. 11</name>
    <dbReference type="NCBI Taxonomy" id="106649"/>
    <lineage>
        <taxon>Bacteria</taxon>
        <taxon>Pseudomonadati</taxon>
        <taxon>Pseudomonadota</taxon>
        <taxon>Gammaproteobacteria</taxon>
        <taxon>Moraxellales</taxon>
        <taxon>Moraxellaceae</taxon>
        <taxon>Acinetobacter</taxon>
    </lineage>
</organism>
<sequence>MLKIKALCATLFSFSVFAMSAVYAQPTTLKSMSDEQLSETTGQALMSLTYVAPTDSANMEAKRTGGDKNIGFYKLGLEAELELNANIKKLQLGCGGVNGANGCDIDIDNLGLSGLGNSATSNTGSDADRAARVGSSAVLTNPFIQFAIKNPGSASTRQVVGINLSSEKAVGLLTFGTENSSTKNGINSLSGYMQVAATTGTALVNGFGTSTIAGEAARTQLRQSDGYNAINGKACCLFFVGNLDFTTTAYNLNLRDQATGSNILKGDLVLEQQAITGKRINSALLKASANVRDIDLTGNIIANVIGLNLNKETQGTIKNLTVDVDINEDLGYFHKASLNGTPASLSLQGQDIQWTGNKSVAQKGWWLEFSNPIDIGKIDPTDRVDIPKATLNEVMNQVSTYLQEKPVQCGPVGLLNCLLGSSIPLKEVDLANAPRPNMTLNNLQLAKQDFTPNCYGSLKFC</sequence>
<dbReference type="RefSeq" id="WP_234624368.1">
    <property type="nucleotide sequence ID" value="NZ_JAHPTS010000028.1"/>
</dbReference>
<evidence type="ECO:0000313" key="3">
    <source>
        <dbReference type="Proteomes" id="UP000887320"/>
    </source>
</evidence>
<protein>
    <submittedName>
        <fullName evidence="2">Uncharacterized protein</fullName>
    </submittedName>
</protein>
<dbReference type="Proteomes" id="UP000887320">
    <property type="component" value="Unassembled WGS sequence"/>
</dbReference>
<feature type="chain" id="PRO_5036471974" evidence="1">
    <location>
        <begin position="25"/>
        <end position="461"/>
    </location>
</feature>
<evidence type="ECO:0000313" key="2">
    <source>
        <dbReference type="EMBL" id="MCF0267104.1"/>
    </source>
</evidence>
<reference evidence="2" key="1">
    <citation type="submission" date="2021-07" db="EMBL/GenBank/DDBJ databases">
        <authorList>
            <person name="Fernandez M."/>
            <person name="Pereira P."/>
            <person name="Torres Tejerizo G.A."/>
            <person name="Gonzalez P."/>
            <person name="Agostini E."/>
        </authorList>
    </citation>
    <scope>NUCLEOTIDE SEQUENCE</scope>
    <source>
        <strain evidence="2">SFC 500-1A</strain>
    </source>
</reference>
<dbReference type="AlphaFoldDB" id="A0A8X8GGB3"/>
<evidence type="ECO:0000256" key="1">
    <source>
        <dbReference type="SAM" id="SignalP"/>
    </source>
</evidence>
<comment type="caution">
    <text evidence="2">The sequence shown here is derived from an EMBL/GenBank/DDBJ whole genome shotgun (WGS) entry which is preliminary data.</text>
</comment>
<keyword evidence="1" id="KW-0732">Signal</keyword>
<dbReference type="EMBL" id="JAHWXT010000014">
    <property type="protein sequence ID" value="MCF0267104.1"/>
    <property type="molecule type" value="Genomic_DNA"/>
</dbReference>
<proteinExistence type="predicted"/>
<name>A0A8X8GGB3_ACIGI</name>
<feature type="signal peptide" evidence="1">
    <location>
        <begin position="1"/>
        <end position="24"/>
    </location>
</feature>